<accession>A0ABD0WJ49</accession>
<dbReference type="InterPro" id="IPR036315">
    <property type="entry name" value="BRCA2_hlx_sf"/>
</dbReference>
<keyword evidence="4" id="KW-0233">DNA recombination</keyword>
<reference evidence="8 9" key="1">
    <citation type="submission" date="2024-06" db="EMBL/GenBank/DDBJ databases">
        <authorList>
            <person name="Pan Q."/>
            <person name="Wen M."/>
            <person name="Jouanno E."/>
            <person name="Zahm M."/>
            <person name="Klopp C."/>
            <person name="Cabau C."/>
            <person name="Louis A."/>
            <person name="Berthelot C."/>
            <person name="Parey E."/>
            <person name="Roest Crollius H."/>
            <person name="Montfort J."/>
            <person name="Robinson-Rechavi M."/>
            <person name="Bouchez O."/>
            <person name="Lampietro C."/>
            <person name="Lopez Roques C."/>
            <person name="Donnadieu C."/>
            <person name="Postlethwait J."/>
            <person name="Bobe J."/>
            <person name="Verreycken H."/>
            <person name="Guiguen Y."/>
        </authorList>
    </citation>
    <scope>NUCLEOTIDE SEQUENCE [LARGE SCALE GENOMIC DNA]</scope>
    <source>
        <strain evidence="8">Up_M1</strain>
        <tissue evidence="8">Testis</tissue>
    </source>
</reference>
<dbReference type="Pfam" id="PF22687">
    <property type="entry name" value="BRCA2_TR2"/>
    <property type="match status" value="1"/>
</dbReference>
<keyword evidence="1" id="KW-0677">Repeat</keyword>
<keyword evidence="9" id="KW-1185">Reference proteome</keyword>
<dbReference type="PANTHER" id="PTHR11289:SF0">
    <property type="entry name" value="BREAST CANCER TYPE 2 SUSCEPTIBILITY PROTEIN"/>
    <property type="match status" value="1"/>
</dbReference>
<dbReference type="InterPro" id="IPR015525">
    <property type="entry name" value="BRCA2"/>
</dbReference>
<dbReference type="Pfam" id="PF09103">
    <property type="entry name" value="BRCA-2_OB1"/>
    <property type="match status" value="1"/>
</dbReference>
<dbReference type="Pfam" id="PF09169">
    <property type="entry name" value="BRCA-2_helical"/>
    <property type="match status" value="1"/>
</dbReference>
<evidence type="ECO:0000313" key="9">
    <source>
        <dbReference type="Proteomes" id="UP001557470"/>
    </source>
</evidence>
<dbReference type="InterPro" id="IPR002093">
    <property type="entry name" value="BRCA2_repeat"/>
</dbReference>
<protein>
    <recommendedName>
        <fullName evidence="7">Tower domain-containing protein</fullName>
    </recommendedName>
</protein>
<name>A0ABD0WJ49_UMBPY</name>
<feature type="compositionally biased region" description="Polar residues" evidence="6">
    <location>
        <begin position="2819"/>
        <end position="2828"/>
    </location>
</feature>
<dbReference type="Pfam" id="PF09104">
    <property type="entry name" value="BRCA-2_OB3"/>
    <property type="match status" value="1"/>
</dbReference>
<comment type="caution">
    <text evidence="8">The sequence shown here is derived from an EMBL/GenBank/DDBJ whole genome shotgun (WGS) entry which is preliminary data.</text>
</comment>
<evidence type="ECO:0000313" key="8">
    <source>
        <dbReference type="EMBL" id="KAL0973569.1"/>
    </source>
</evidence>
<evidence type="ECO:0000256" key="6">
    <source>
        <dbReference type="SAM" id="MobiDB-lite"/>
    </source>
</evidence>
<feature type="region of interest" description="Disordered" evidence="6">
    <location>
        <begin position="2803"/>
        <end position="2859"/>
    </location>
</feature>
<feature type="region of interest" description="Disordered" evidence="6">
    <location>
        <begin position="2878"/>
        <end position="2899"/>
    </location>
</feature>
<evidence type="ECO:0000256" key="4">
    <source>
        <dbReference type="ARBA" id="ARBA00023172"/>
    </source>
</evidence>
<dbReference type="GO" id="GO:0006310">
    <property type="term" value="P:DNA recombination"/>
    <property type="evidence" value="ECO:0007669"/>
    <property type="project" value="UniProtKB-KW"/>
</dbReference>
<dbReference type="InterPro" id="IPR048262">
    <property type="entry name" value="BRCA2_OB_2_dom"/>
</dbReference>
<evidence type="ECO:0000256" key="2">
    <source>
        <dbReference type="ARBA" id="ARBA00022763"/>
    </source>
</evidence>
<dbReference type="Proteomes" id="UP001557470">
    <property type="component" value="Unassembled WGS sequence"/>
</dbReference>
<dbReference type="PROSITE" id="PS50138">
    <property type="entry name" value="BRCA2_REPEAT"/>
    <property type="match status" value="5"/>
</dbReference>
<feature type="domain" description="Tower" evidence="7">
    <location>
        <begin position="2440"/>
        <end position="2481"/>
    </location>
</feature>
<dbReference type="SUPFAM" id="SSF50249">
    <property type="entry name" value="Nucleic acid-binding proteins"/>
    <property type="match status" value="3"/>
</dbReference>
<dbReference type="CDD" id="cd04494">
    <property type="entry name" value="BRCA2DBD_OB2"/>
    <property type="match status" value="1"/>
</dbReference>
<dbReference type="SUPFAM" id="SSF81878">
    <property type="entry name" value="BRCA2 tower domain"/>
    <property type="match status" value="1"/>
</dbReference>
<dbReference type="GO" id="GO:0003677">
    <property type="term" value="F:DNA binding"/>
    <property type="evidence" value="ECO:0007669"/>
    <property type="project" value="UniProtKB-KW"/>
</dbReference>
<feature type="region of interest" description="Disordered" evidence="6">
    <location>
        <begin position="1075"/>
        <end position="1107"/>
    </location>
</feature>
<dbReference type="Pfam" id="PF09121">
    <property type="entry name" value="Tower"/>
    <property type="match status" value="1"/>
</dbReference>
<dbReference type="InterPro" id="IPR012340">
    <property type="entry name" value="NA-bd_OB-fold"/>
</dbReference>
<evidence type="ECO:0000256" key="1">
    <source>
        <dbReference type="ARBA" id="ARBA00022737"/>
    </source>
</evidence>
<dbReference type="InterPro" id="IPR015252">
    <property type="entry name" value="BRCA2_hlx"/>
</dbReference>
<keyword evidence="5" id="KW-0234">DNA repair</keyword>
<evidence type="ECO:0000256" key="5">
    <source>
        <dbReference type="ARBA" id="ARBA00023204"/>
    </source>
</evidence>
<organism evidence="8 9">
    <name type="scientific">Umbra pygmaea</name>
    <name type="common">Eastern mudminnow</name>
    <dbReference type="NCBI Taxonomy" id="75934"/>
    <lineage>
        <taxon>Eukaryota</taxon>
        <taxon>Metazoa</taxon>
        <taxon>Chordata</taxon>
        <taxon>Craniata</taxon>
        <taxon>Vertebrata</taxon>
        <taxon>Euteleostomi</taxon>
        <taxon>Actinopterygii</taxon>
        <taxon>Neopterygii</taxon>
        <taxon>Teleostei</taxon>
        <taxon>Protacanthopterygii</taxon>
        <taxon>Esociformes</taxon>
        <taxon>Umbridae</taxon>
        <taxon>Umbra</taxon>
    </lineage>
</organism>
<keyword evidence="2" id="KW-0227">DNA damage</keyword>
<dbReference type="GO" id="GO:0006281">
    <property type="term" value="P:DNA repair"/>
    <property type="evidence" value="ECO:0007669"/>
    <property type="project" value="UniProtKB-KW"/>
</dbReference>
<feature type="region of interest" description="Disordered" evidence="6">
    <location>
        <begin position="1150"/>
        <end position="1170"/>
    </location>
</feature>
<gene>
    <name evidence="8" type="ORF">UPYG_G00206250</name>
</gene>
<keyword evidence="3" id="KW-0238">DNA-binding</keyword>
<dbReference type="CDD" id="cd04493">
    <property type="entry name" value="BRCA2DBD_OB1"/>
    <property type="match status" value="1"/>
</dbReference>
<dbReference type="InterPro" id="IPR055077">
    <property type="entry name" value="BRCA2_TR2"/>
</dbReference>
<dbReference type="SMART" id="SM01341">
    <property type="entry name" value="Tower"/>
    <property type="match status" value="1"/>
</dbReference>
<feature type="region of interest" description="Disordered" evidence="6">
    <location>
        <begin position="213"/>
        <end position="240"/>
    </location>
</feature>
<dbReference type="EMBL" id="JAGEUA010000006">
    <property type="protein sequence ID" value="KAL0973569.1"/>
    <property type="molecule type" value="Genomic_DNA"/>
</dbReference>
<sequence>MFDAFEHQILWEELGRLDPNWFEELTAKASRGEWSDTEQEHVSTAILCGEDGSFKTPLEKCTLDSNMSSTPKIFRCRTLRSPESLIDEKCFSPDQGARGRDTCPCLFGISVDSEFPSKHCRTTQCGDLFGLLATPKHMPEHSAKRISESLGAQLNPDVSWTSSLNTPVMSPTIILTKTDEQRHMCPVGPSAEDHVMFVRKLFPSLSKTFESKIPYSEQNRTPASQHNDTSPGDNSGHWKQTLPDAIEDQNIHSTVASVLDGADLVRSIFFCNSNLDLRKVKAKERIKRKQICTTRLNSIKEYVSTYNMEHDGVFCERTEDNSETSESRINHKSGDLGISQCTPISVFDIPDSDIDTCHQDGSSTKYIVAQGGVSDTFPDSPGSQQLGPSSCKQTLQLDTVLHRNGLPDFSLLEGSQLKHSVVKRSLKQTFTQKTTTFVSSVKSQLPSTTVFQSLLASPATEHSGKNQNTKQKEAIPNKTEFSNLNKTALHGKSLQLLQDNETVSQAPAKDPDIDMSQLCWAFAQDFSQAVDFCKPCTKKTEAIQNGFFASACLSAAGKTTKELVARVESDTQYLKSGIIDVMHIAASQFSNPLNMSVVFPSSLTDVAQTTHSSHLYPEIGFETCNRIFSLPPEIIQKDKSSIGPTIEEKITTETSELEQTLTFEKGSPLSRERSLISPLDIVHISKQSKLKCNDHNVSVSLQPESGFKTVSKKRISISAANLEKAKDLFKLIEDKNVAGNCLGVGLSQENNVSCGLEFDEECTGTLQLPICTNQRSVNSDSLLTTSQRADVSELCSLLEDADSQFEFTQFKPAKHSNYVPTKLSDKELDPDFLTGIDFDDSFNSDVEKQSVKLVTPDKNTIDSHCKHFSKVVSSNILLPFGLTENHIGHGLRKRAHSIHSYSSKKKAMSSSEINFNSKHLEVGMGFKSASGNAMTLSERGLSKARALFADFEEVNGINSHKCAVTNAEQIEASPFKCKSKIDSSRDNVSCTIHLKDSHDLERKRDLNKPCDKHMDKIIDDLSHCHKRGNHNFQTASGSVGTIPAKAVQNLNADLHPSTIESSDCASEKQKNNCGFSTAGGKPASPLKSQTLLNGSDDSENCKPRSPSLKAYFPPLNIQQGGYFGFKRPSSEAGSMSAKVQLTSKFECERGGKSHDLGGKSQKLDNSETHSKDPLQAGCGFSTASGKIVCVSNGALLKAQAFLSDYVVDLKEASKIQNIPNQNLLQNQSGFKSASGKIVTVSAEAIQQANVFFKDSEEVNIAHVLKNIPEESSCTSAGGKKVHVTENNPSKAESILNKNLDENCTDFERGFTNDSNLPDTSKCKSICDLNTDFYTSLIHEPLAKHDGFKTASGKGVISAVALQQTKGFFKDCDIVTADAKQENSSVNPDVLIHKAMKISCDFITAGGQKVHVSKKGLSKARIILSDKLNQNCQYFEKGFTNNSRLSETSESQSTCDLKTGLHTRLIQDVPHVYGGFKTASGRGVTVSAKAIQKGNTVFNDCNSDMHSIISADAKQGNSYLKSANGTISNLGKSNCALTTAGEKNVHFAELVGSGKKERSILNEYIHNSYTDSIAMDEFWISNKFPILTEDDKMIKQQAENKLDCSDHHSVDKSCVIRTVNQNTVCVSDRALQKANSFLCERKELESAEWEKSIKKDFKIEKQQHNISNFSTAIGKNVSISEILFQHDVFQHKSAHSPGVTGNNPVGSTSCFSTASGKQVSVSENALQEANARFNECADDIIASYTDPQKSAKDKRQLKVPTPHIQSLQMLVKAAHMDDCEVIQTCVKPACLPSILEPLGITDCSVTKQSYFAQEAMDCTKDLLQDKDLADQSIEPPKQDNPKSFMAAFELRSGIRKRLAEDVRIRDQPPLKRILLEEFDRTLDCNRSSRLTPAKSSLDGTFKDRRLFRYNVALQPNVTRPQCTKQQKMILDPTMEDIKPANSKSALFVPPFQKKVKAEKHSISAPQDKAKAPGVFVPPFRKDNRVTSEAFAKPSEENICSLVSKTLSKIDTSLLPKYNHMPVTDTSCNKDNGSLHELDPQCLKTTEAGNEWQSHLVGQGVESGIEAEHTACHPATNFTDVKLDKACLELSRDLQDMRIRKKKRQIIRPLPGSLYLAKTSGATRQSLRKVVCGRHPVQHTVEQLYGYGVHRYVAEISSENSEAFRFVCKNFFRNDAFIDGRIQLGDGGWLIPNDDGTAGKYEFYRALCDSPGVDPKLISEAWVFNHYRWVVWKQACMERAFPQVMGSLCLTPEQVLLQLKYRYDVEVDKCMRSALRKIVEKDDTAAKTMVLCVCGIVTKGHNPTGRRWNETKTPQSVADSKEESTPVGVIWLTDGWYAIKALLDVPLTAMLHRGRLGIGGKLLVHGAELVGSQDACSPLEAPDTLMLKIRANSTRVALWDTRLGFYKNPRPFLLPLSSLYGNGGPVGCVDIVVLRSYPTQWMEKKLDGGVVFRSQRAEEKEQQRHENAEIQAREILFAKIQSQIEKEEDDCNKPKCGKRTLRDGDIERLVDGEALFDAVENDPVYLEACLSEQQREALNKYRQCVGERRQAVLQERIRQVMESEGYPQRNVSSVWKLCVADSRTQAGSNVYMLNIWSPSQDIQSLLNEGCRYRAYQLSTLEGKKRPGNASVQFTATKKTHFQKTQASTEWFCERFQAREAVGFHVLLNPDFQPLCGEVDLVGYVISITDRQGNSPVVYLVDGRLDFVKVHCFSSLAQQGMEELIKPLTLLALSNLKLGAQPSFPCGSSIPSLYAGDLVMFSTNPKELHLQEAATQLRNLVQGQKQFFRTAEEKLSTLVQGSLPTLAPLPRTPGLKADAKQDTNITPQQVPRSIGPSAPLNWSIPYPPTCSSGGDTRDPKRLKRKRGLDYLCRIPLHSARGHHDLPSPRVNKTFNPPRRAETPNVIKAPASRTIFQPLEDEWVDDEELAMIDTQALHDGVGVYT</sequence>
<evidence type="ECO:0000259" key="7">
    <source>
        <dbReference type="SMART" id="SM01341"/>
    </source>
</evidence>
<dbReference type="SUPFAM" id="SSF81872">
    <property type="entry name" value="BRCA2 helical domain"/>
    <property type="match status" value="1"/>
</dbReference>
<dbReference type="InterPro" id="IPR015187">
    <property type="entry name" value="BRCA2_OB_1"/>
</dbReference>
<dbReference type="PIRSF" id="PIRSF002397">
    <property type="entry name" value="BRCA2"/>
    <property type="match status" value="1"/>
</dbReference>
<feature type="compositionally biased region" description="Polar residues" evidence="6">
    <location>
        <begin position="1086"/>
        <end position="1095"/>
    </location>
</feature>
<dbReference type="InterPro" id="IPR015188">
    <property type="entry name" value="BRCA2_OB_3"/>
</dbReference>
<evidence type="ECO:0000256" key="3">
    <source>
        <dbReference type="ARBA" id="ARBA00023125"/>
    </source>
</evidence>
<feature type="compositionally biased region" description="Polar residues" evidence="6">
    <location>
        <begin position="216"/>
        <end position="233"/>
    </location>
</feature>
<dbReference type="Pfam" id="PF00634">
    <property type="entry name" value="BRCA2"/>
    <property type="match status" value="4"/>
</dbReference>
<dbReference type="PANTHER" id="PTHR11289">
    <property type="entry name" value="BREAST CANCER TYPE 2 SUSCEPTIBILITY PROTEIN BRCA2"/>
    <property type="match status" value="1"/>
</dbReference>
<dbReference type="Gene3D" id="2.40.50.140">
    <property type="entry name" value="Nucleic acid-binding proteins"/>
    <property type="match status" value="4"/>
</dbReference>
<proteinExistence type="predicted"/>
<dbReference type="Pfam" id="PF21318">
    <property type="entry name" value="BRCA2DBD_OB2"/>
    <property type="match status" value="1"/>
</dbReference>
<dbReference type="InterPro" id="IPR015205">
    <property type="entry name" value="Tower_dom"/>
</dbReference>